<evidence type="ECO:0000313" key="1">
    <source>
        <dbReference type="EMBL" id="KGM10973.1"/>
    </source>
</evidence>
<accession>A0A0A0BR75</accession>
<dbReference type="EMBL" id="AXCY01000034">
    <property type="protein sequence ID" value="KGM10973.1"/>
    <property type="molecule type" value="Genomic_DNA"/>
</dbReference>
<dbReference type="Proteomes" id="UP000029839">
    <property type="component" value="Unassembled WGS sequence"/>
</dbReference>
<organism evidence="1 2">
    <name type="scientific">Cellulomonas carbonis T26</name>
    <dbReference type="NCBI Taxonomy" id="947969"/>
    <lineage>
        <taxon>Bacteria</taxon>
        <taxon>Bacillati</taxon>
        <taxon>Actinomycetota</taxon>
        <taxon>Actinomycetes</taxon>
        <taxon>Micrococcales</taxon>
        <taxon>Cellulomonadaceae</taxon>
        <taxon>Cellulomonas</taxon>
    </lineage>
</organism>
<reference evidence="1 2" key="1">
    <citation type="submission" date="2013-08" db="EMBL/GenBank/DDBJ databases">
        <title>Genome sequencing of Cellulomonas carbonis T26.</title>
        <authorList>
            <person name="Chen F."/>
            <person name="Li Y."/>
            <person name="Wang G."/>
        </authorList>
    </citation>
    <scope>NUCLEOTIDE SEQUENCE [LARGE SCALE GENOMIC DNA]</scope>
    <source>
        <strain evidence="1 2">T26</strain>
    </source>
</reference>
<comment type="caution">
    <text evidence="1">The sequence shown here is derived from an EMBL/GenBank/DDBJ whole genome shotgun (WGS) entry which is preliminary data.</text>
</comment>
<evidence type="ECO:0008006" key="3">
    <source>
        <dbReference type="Google" id="ProtNLM"/>
    </source>
</evidence>
<keyword evidence="2" id="KW-1185">Reference proteome</keyword>
<proteinExistence type="predicted"/>
<protein>
    <recommendedName>
        <fullName evidence="3">NERD domain-containing protein</fullName>
    </recommendedName>
</protein>
<gene>
    <name evidence="1" type="ORF">N868_12980</name>
</gene>
<evidence type="ECO:0000313" key="2">
    <source>
        <dbReference type="Proteomes" id="UP000029839"/>
    </source>
</evidence>
<reference evidence="1 2" key="2">
    <citation type="journal article" date="2015" name="Stand. Genomic Sci.">
        <title>Draft genome sequence of Cellulomonas carbonis T26(T) and comparative analysis of six Cellulomonas genomes.</title>
        <authorList>
            <person name="Zhuang W."/>
            <person name="Zhang S."/>
            <person name="Xia X."/>
            <person name="Wang G."/>
        </authorList>
    </citation>
    <scope>NUCLEOTIDE SEQUENCE [LARGE SCALE GENOMIC DNA]</scope>
    <source>
        <strain evidence="1 2">T26</strain>
    </source>
</reference>
<sequence length="203" mass="21598">MEDTVKVIGDTWSATAPGARDADLARTLDPLTRYGWTLLHGLDRPGRPPASIDHVAVGPGGVAVIAAVPRPHAPADLLAPTDDVQAVARAAAEVTALLAPQHRRTVSALVHVPSLTRGPAAMLHGVRVVGPHLLVPHLLSLPERLDPAEVDELAQQLRDRLAGPATQVAPRRIGRRRPSVVRELVRYVSVVAATWGVITYVLP</sequence>
<name>A0A0A0BR75_9CELL</name>
<dbReference type="AlphaFoldDB" id="A0A0A0BR75"/>